<dbReference type="GO" id="GO:0047372">
    <property type="term" value="F:monoacylglycerol lipase activity"/>
    <property type="evidence" value="ECO:0007669"/>
    <property type="project" value="UniProtKB-EC"/>
</dbReference>
<accession>A0A644ZDX2</accession>
<name>A0A644ZDX2_9ZZZZ</name>
<comment type="caution">
    <text evidence="2">The sequence shown here is derived from an EMBL/GenBank/DDBJ whole genome shotgun (WGS) entry which is preliminary data.</text>
</comment>
<dbReference type="EC" id="3.1.1.23" evidence="2"/>
<dbReference type="InterPro" id="IPR051044">
    <property type="entry name" value="MAG_DAG_Lipase"/>
</dbReference>
<dbReference type="InterPro" id="IPR029058">
    <property type="entry name" value="AB_hydrolase_fold"/>
</dbReference>
<protein>
    <submittedName>
        <fullName evidence="2">Thermostable monoacylglycerol lipase</fullName>
        <ecNumber evidence="2">3.1.1.23</ecNumber>
    </submittedName>
</protein>
<dbReference type="AlphaFoldDB" id="A0A644ZDX2"/>
<dbReference type="InterPro" id="IPR012354">
    <property type="entry name" value="Esterase_lipase"/>
</dbReference>
<reference evidence="2" key="1">
    <citation type="submission" date="2019-08" db="EMBL/GenBank/DDBJ databases">
        <authorList>
            <person name="Kucharzyk K."/>
            <person name="Murdoch R.W."/>
            <person name="Higgins S."/>
            <person name="Loffler F."/>
        </authorList>
    </citation>
    <scope>NUCLEOTIDE SEQUENCE</scope>
</reference>
<evidence type="ECO:0000313" key="2">
    <source>
        <dbReference type="EMBL" id="MPM39070.1"/>
    </source>
</evidence>
<dbReference type="SUPFAM" id="SSF53474">
    <property type="entry name" value="alpha/beta-Hydrolases"/>
    <property type="match status" value="1"/>
</dbReference>
<gene>
    <name evidence="2" type="ORF">SDC9_85701</name>
</gene>
<dbReference type="PANTHER" id="PTHR11614">
    <property type="entry name" value="PHOSPHOLIPASE-RELATED"/>
    <property type="match status" value="1"/>
</dbReference>
<dbReference type="Gene3D" id="3.40.50.1820">
    <property type="entry name" value="alpha/beta hydrolase"/>
    <property type="match status" value="1"/>
</dbReference>
<dbReference type="PIRSF" id="PIRSF017388">
    <property type="entry name" value="Esterase_lipase"/>
    <property type="match status" value="1"/>
</dbReference>
<dbReference type="EMBL" id="VSSQ01008511">
    <property type="protein sequence ID" value="MPM39070.1"/>
    <property type="molecule type" value="Genomic_DNA"/>
</dbReference>
<dbReference type="InterPro" id="IPR022742">
    <property type="entry name" value="Hydrolase_4"/>
</dbReference>
<organism evidence="2">
    <name type="scientific">bioreactor metagenome</name>
    <dbReference type="NCBI Taxonomy" id="1076179"/>
    <lineage>
        <taxon>unclassified sequences</taxon>
        <taxon>metagenomes</taxon>
        <taxon>ecological metagenomes</taxon>
    </lineage>
</organism>
<sequence>MPSIVEALKDYLPDKAVLDQRPPFDDDLSRPLFHRGNHVGCITLHGIGGTPANIRVVADALIKKGYTVISPMIPGHGETVRAQNASTGAQWLDGIRAAYQKLKDEGCTQIYALGLSLGGILCGLLAEEEHLDGLALICTPIRMKRYLRVARALSPIIPVVGYPESRGGKPAWGDNPYAQMYGGFSTKKLVDLSRLARRLERNLDKIDCPTLIVSAGHDDKVDPKSIEIFCEGAVNTPSVDLAEFDNSPHGCTYGPEREQVAARCVEFIAVLVDNHTAASV</sequence>
<dbReference type="Pfam" id="PF12146">
    <property type="entry name" value="Hydrolase_4"/>
    <property type="match status" value="1"/>
</dbReference>
<feature type="domain" description="Serine aminopeptidase S33" evidence="1">
    <location>
        <begin position="41"/>
        <end position="250"/>
    </location>
</feature>
<keyword evidence="2" id="KW-0378">Hydrolase</keyword>
<proteinExistence type="predicted"/>
<evidence type="ECO:0000259" key="1">
    <source>
        <dbReference type="Pfam" id="PF12146"/>
    </source>
</evidence>